<evidence type="ECO:0000313" key="10">
    <source>
        <dbReference type="Proteomes" id="UP001345219"/>
    </source>
</evidence>
<accession>A0AAN7JWB6</accession>
<evidence type="ECO:0000256" key="8">
    <source>
        <dbReference type="SAM" id="MobiDB-lite"/>
    </source>
</evidence>
<keyword evidence="7" id="KW-0927">Auxin signaling pathway</keyword>
<name>A0AAN7JWB6_9MYRT</name>
<reference evidence="9 10" key="1">
    <citation type="journal article" date="2023" name="Hortic Res">
        <title>Pangenome of water caltrop reveals structural variations and asymmetric subgenome divergence after allopolyploidization.</title>
        <authorList>
            <person name="Zhang X."/>
            <person name="Chen Y."/>
            <person name="Wang L."/>
            <person name="Yuan Y."/>
            <person name="Fang M."/>
            <person name="Shi L."/>
            <person name="Lu R."/>
            <person name="Comes H.P."/>
            <person name="Ma Y."/>
            <person name="Chen Y."/>
            <person name="Huang G."/>
            <person name="Zhou Y."/>
            <person name="Zheng Z."/>
            <person name="Qiu Y."/>
        </authorList>
    </citation>
    <scope>NUCLEOTIDE SEQUENCE [LARGE SCALE GENOMIC DNA]</scope>
    <source>
        <tissue evidence="9">Roots</tissue>
    </source>
</reference>
<feature type="compositionally biased region" description="Low complexity" evidence="8">
    <location>
        <begin position="120"/>
        <end position="138"/>
    </location>
</feature>
<comment type="caution">
    <text evidence="9">The sequence shown here is derived from an EMBL/GenBank/DDBJ whole genome shotgun (WGS) entry which is preliminary data.</text>
</comment>
<dbReference type="Proteomes" id="UP001345219">
    <property type="component" value="Chromosome 2"/>
</dbReference>
<feature type="region of interest" description="Disordered" evidence="8">
    <location>
        <begin position="42"/>
        <end position="72"/>
    </location>
</feature>
<evidence type="ECO:0000256" key="6">
    <source>
        <dbReference type="ARBA" id="ARBA00023136"/>
    </source>
</evidence>
<protein>
    <recommendedName>
        <fullName evidence="11">Protein BIG GRAIN 1-like B</fullName>
    </recommendedName>
</protein>
<dbReference type="PANTHER" id="PTHR33541">
    <property type="entry name" value="PROTEIN BIG GRAIN 1-LIKE A-RELATED"/>
    <property type="match status" value="1"/>
</dbReference>
<gene>
    <name evidence="9" type="ORF">SAY87_002151</name>
</gene>
<organism evidence="9 10">
    <name type="scientific">Trapa incisa</name>
    <dbReference type="NCBI Taxonomy" id="236973"/>
    <lineage>
        <taxon>Eukaryota</taxon>
        <taxon>Viridiplantae</taxon>
        <taxon>Streptophyta</taxon>
        <taxon>Embryophyta</taxon>
        <taxon>Tracheophyta</taxon>
        <taxon>Spermatophyta</taxon>
        <taxon>Magnoliopsida</taxon>
        <taxon>eudicotyledons</taxon>
        <taxon>Gunneridae</taxon>
        <taxon>Pentapetalae</taxon>
        <taxon>rosids</taxon>
        <taxon>malvids</taxon>
        <taxon>Myrtales</taxon>
        <taxon>Lythraceae</taxon>
        <taxon>Trapa</taxon>
    </lineage>
</organism>
<keyword evidence="5" id="KW-1003">Cell membrane</keyword>
<evidence type="ECO:0000313" key="9">
    <source>
        <dbReference type="EMBL" id="KAK4754047.1"/>
    </source>
</evidence>
<keyword evidence="6" id="KW-0472">Membrane</keyword>
<dbReference type="EMBL" id="JAXIOK010000015">
    <property type="protein sequence ID" value="KAK4754047.1"/>
    <property type="molecule type" value="Genomic_DNA"/>
</dbReference>
<dbReference type="InterPro" id="IPR039621">
    <property type="entry name" value="BG1-like"/>
</dbReference>
<dbReference type="PANTHER" id="PTHR33541:SF28">
    <property type="entry name" value="PROTEIN BIG GRAIN 1-LIKE A"/>
    <property type="match status" value="1"/>
</dbReference>
<evidence type="ECO:0000256" key="3">
    <source>
        <dbReference type="ARBA" id="ARBA00010067"/>
    </source>
</evidence>
<comment type="function">
    <text evidence="1">Involved in auxin transport. Regulator of the auxin signaling pathway.</text>
</comment>
<evidence type="ECO:0008006" key="11">
    <source>
        <dbReference type="Google" id="ProtNLM"/>
    </source>
</evidence>
<dbReference type="GO" id="GO:0005886">
    <property type="term" value="C:plasma membrane"/>
    <property type="evidence" value="ECO:0007669"/>
    <property type="project" value="UniProtKB-SubCell"/>
</dbReference>
<feature type="compositionally biased region" description="Basic and acidic residues" evidence="8">
    <location>
        <begin position="59"/>
        <end position="72"/>
    </location>
</feature>
<dbReference type="AlphaFoldDB" id="A0AAN7JWB6"/>
<evidence type="ECO:0000256" key="4">
    <source>
        <dbReference type="ARBA" id="ARBA00022448"/>
    </source>
</evidence>
<proteinExistence type="inferred from homology"/>
<keyword evidence="4" id="KW-0813">Transport</keyword>
<feature type="region of interest" description="Disordered" evidence="8">
    <location>
        <begin position="103"/>
        <end position="138"/>
    </location>
</feature>
<feature type="compositionally biased region" description="Acidic residues" evidence="8">
    <location>
        <begin position="342"/>
        <end position="359"/>
    </location>
</feature>
<evidence type="ECO:0000256" key="5">
    <source>
        <dbReference type="ARBA" id="ARBA00022475"/>
    </source>
</evidence>
<keyword evidence="10" id="KW-1185">Reference proteome</keyword>
<dbReference type="GO" id="GO:0009734">
    <property type="term" value="P:auxin-activated signaling pathway"/>
    <property type="evidence" value="ECO:0007669"/>
    <property type="project" value="UniProtKB-KW"/>
</dbReference>
<evidence type="ECO:0000256" key="2">
    <source>
        <dbReference type="ARBA" id="ARBA00004236"/>
    </source>
</evidence>
<evidence type="ECO:0000256" key="7">
    <source>
        <dbReference type="ARBA" id="ARBA00023294"/>
    </source>
</evidence>
<evidence type="ECO:0000256" key="1">
    <source>
        <dbReference type="ARBA" id="ARBA00002281"/>
    </source>
</evidence>
<comment type="subcellular location">
    <subcellularLocation>
        <location evidence="2">Cell membrane</location>
    </subcellularLocation>
</comment>
<comment type="similarity">
    <text evidence="3">Belongs to the BIG GRAIN 1 (BG1) plant protein family.</text>
</comment>
<sequence length="409" mass="45355">MSWDCRRKLFDAYYGDCNGSRRPDRYLSSPSFSSTLLDSIYRSMDEGSGGGHHHQQRHQNQEPKRVTDEYQRRPCISEEAAVQRRSPVNARLRRSFIGFLLKNSSSSSSDSSSNKERLSSSDSDSSSPARSRSRYSSSCYSMKKLKTIRTSNITTDGSEQVLRSTNNGHKEEGLTVSTAKSKAMKVYGEFMKVSGYNGSKLPVSPGSKLSSFLNSLFNAKKTKLSSRYDDSFPGKAAAKPGYYSTTCSPACSFSRSCLSKAPSSRGKFADDGTRRSVRFGPVSVVVDHDQEQDLRPCMQKTTVPLRDQPQELGSRKTASVKGCPGEESAAKNYLKKGKDQELLDVEDQDQDQEEEEEDGVSCASSDLFELENLSGIDGRSRHIEELPVYETTNLDTNRAITIEQGKKGL</sequence>
<feature type="region of interest" description="Disordered" evidence="8">
    <location>
        <begin position="290"/>
        <end position="364"/>
    </location>
</feature>
<feature type="compositionally biased region" description="Polar residues" evidence="8">
    <location>
        <begin position="150"/>
        <end position="167"/>
    </location>
</feature>
<feature type="region of interest" description="Disordered" evidence="8">
    <location>
        <begin position="150"/>
        <end position="173"/>
    </location>
</feature>